<gene>
    <name evidence="2" type="ORF">PDIGIT_LOCUS15007</name>
</gene>
<proteinExistence type="predicted"/>
<dbReference type="InterPro" id="IPR052184">
    <property type="entry name" value="SDR_enzymes"/>
</dbReference>
<sequence>MPSYVIVGASRGIGLGYLQHLAADPSNTVIGIARTPSSVPQIPNATILQGDLTSASSLHAAAAKAATLIPNGAVDHLIVNGVYASDSTAFINPSEFVGEPKESLLLSELQNSISTNVVGVVYAINAFLPLVRKSQIKKVVAISTGLADIKLLEDAEYTGAIPYTTSKLALNMVVAQYAIEFKKEGVLFLALSPGLVQTRDVDPSTLPQEVQEGMARMGAGFAKVYPEFKGPITVEESVPMQLKVIDGLTQEKSGQFLSHLGTQQWL</sequence>
<dbReference type="OrthoDB" id="7289984at2759"/>
<dbReference type="PANTHER" id="PTHR45458:SF3">
    <property type="entry name" value="CHAIN DEHYDROGENASE (ATSC), PUTATIVE-RELATED"/>
    <property type="match status" value="1"/>
</dbReference>
<reference evidence="2" key="1">
    <citation type="submission" date="2023-01" db="EMBL/GenBank/DDBJ databases">
        <authorList>
            <person name="Van Ghelder C."/>
            <person name="Rancurel C."/>
        </authorList>
    </citation>
    <scope>NUCLEOTIDE SEQUENCE</scope>
    <source>
        <strain evidence="2">CNCM I-4278</strain>
    </source>
</reference>
<dbReference type="AlphaFoldDB" id="A0A9W4UW51"/>
<dbReference type="EMBL" id="CAOQHR010000012">
    <property type="protein sequence ID" value="CAI6341807.1"/>
    <property type="molecule type" value="Genomic_DNA"/>
</dbReference>
<dbReference type="InterPro" id="IPR020904">
    <property type="entry name" value="Sc_DH/Rdtase_CS"/>
</dbReference>
<dbReference type="Proteomes" id="UP001152607">
    <property type="component" value="Unassembled WGS sequence"/>
</dbReference>
<accession>A0A9W4UW51</accession>
<dbReference type="GO" id="GO:0016616">
    <property type="term" value="F:oxidoreductase activity, acting on the CH-OH group of donors, NAD or NADP as acceptor"/>
    <property type="evidence" value="ECO:0007669"/>
    <property type="project" value="TreeGrafter"/>
</dbReference>
<dbReference type="SUPFAM" id="SSF51735">
    <property type="entry name" value="NAD(P)-binding Rossmann-fold domains"/>
    <property type="match status" value="1"/>
</dbReference>
<dbReference type="Pfam" id="PF00106">
    <property type="entry name" value="adh_short"/>
    <property type="match status" value="1"/>
</dbReference>
<keyword evidence="1" id="KW-0521">NADP</keyword>
<evidence type="ECO:0008006" key="4">
    <source>
        <dbReference type="Google" id="ProtNLM"/>
    </source>
</evidence>
<comment type="caution">
    <text evidence="2">The sequence shown here is derived from an EMBL/GenBank/DDBJ whole genome shotgun (WGS) entry which is preliminary data.</text>
</comment>
<dbReference type="PROSITE" id="PS00061">
    <property type="entry name" value="ADH_SHORT"/>
    <property type="match status" value="1"/>
</dbReference>
<dbReference type="PRINTS" id="PR00081">
    <property type="entry name" value="GDHRDH"/>
</dbReference>
<dbReference type="InterPro" id="IPR002347">
    <property type="entry name" value="SDR_fam"/>
</dbReference>
<keyword evidence="3" id="KW-1185">Reference proteome</keyword>
<name>A0A9W4UW51_9PLEO</name>
<evidence type="ECO:0000313" key="2">
    <source>
        <dbReference type="EMBL" id="CAI6341807.1"/>
    </source>
</evidence>
<dbReference type="Gene3D" id="3.40.50.720">
    <property type="entry name" value="NAD(P)-binding Rossmann-like Domain"/>
    <property type="match status" value="1"/>
</dbReference>
<evidence type="ECO:0000313" key="3">
    <source>
        <dbReference type="Proteomes" id="UP001152607"/>
    </source>
</evidence>
<dbReference type="InterPro" id="IPR036291">
    <property type="entry name" value="NAD(P)-bd_dom_sf"/>
</dbReference>
<protein>
    <recommendedName>
        <fullName evidence="4">NAD(P)-binding protein</fullName>
    </recommendedName>
</protein>
<organism evidence="2 3">
    <name type="scientific">Periconia digitata</name>
    <dbReference type="NCBI Taxonomy" id="1303443"/>
    <lineage>
        <taxon>Eukaryota</taxon>
        <taxon>Fungi</taxon>
        <taxon>Dikarya</taxon>
        <taxon>Ascomycota</taxon>
        <taxon>Pezizomycotina</taxon>
        <taxon>Dothideomycetes</taxon>
        <taxon>Pleosporomycetidae</taxon>
        <taxon>Pleosporales</taxon>
        <taxon>Massarineae</taxon>
        <taxon>Periconiaceae</taxon>
        <taxon>Periconia</taxon>
    </lineage>
</organism>
<evidence type="ECO:0000256" key="1">
    <source>
        <dbReference type="ARBA" id="ARBA00022857"/>
    </source>
</evidence>
<dbReference type="PANTHER" id="PTHR45458">
    <property type="entry name" value="SHORT-CHAIN DEHYDROGENASE/REDUCTASE SDR"/>
    <property type="match status" value="1"/>
</dbReference>